<sequence>MINDIINDSKSRMEKSVDALKSQLSKVRTGRAHPSLLDNIMVPYYGVDTPLRQVANVTVEDARTLSLTVFDKSAAAAVEKAIINSDLGLNPMSAGTSIRIPLPALTEERRRDLVKVVKAEAEQGRVAIRNIRRDANNDLKVLLKDKDITEDDERRATDEIQKLTDLYVKRVDEVLADKEKELMEV</sequence>
<evidence type="ECO:0000256" key="1">
    <source>
        <dbReference type="ARBA" id="ARBA00005912"/>
    </source>
</evidence>
<keyword evidence="3" id="KW-0963">Cytoplasm</keyword>
<dbReference type="Gene3D" id="3.30.1360.40">
    <property type="match status" value="1"/>
</dbReference>
<dbReference type="Proteomes" id="UP001336314">
    <property type="component" value="Unassembled WGS sequence"/>
</dbReference>
<keyword evidence="6" id="KW-1185">Reference proteome</keyword>
<dbReference type="Gene3D" id="1.10.132.20">
    <property type="entry name" value="Ribosome-recycling factor"/>
    <property type="match status" value="1"/>
</dbReference>
<evidence type="ECO:0000313" key="6">
    <source>
        <dbReference type="Proteomes" id="UP001336314"/>
    </source>
</evidence>
<dbReference type="EMBL" id="JAUHLI010000008">
    <property type="protein sequence ID" value="MEE2001692.1"/>
    <property type="molecule type" value="Genomic_DNA"/>
</dbReference>
<dbReference type="PANTHER" id="PTHR20982">
    <property type="entry name" value="RIBOSOME RECYCLING FACTOR"/>
    <property type="match status" value="1"/>
</dbReference>
<comment type="caution">
    <text evidence="5">The sequence shown here is derived from an EMBL/GenBank/DDBJ whole genome shotgun (WGS) entry which is preliminary data.</text>
</comment>
<evidence type="ECO:0000256" key="2">
    <source>
        <dbReference type="ARBA" id="ARBA00022917"/>
    </source>
</evidence>
<evidence type="ECO:0000259" key="4">
    <source>
        <dbReference type="Pfam" id="PF01765"/>
    </source>
</evidence>
<dbReference type="Pfam" id="PF01765">
    <property type="entry name" value="RRF"/>
    <property type="match status" value="1"/>
</dbReference>
<name>A0ABU7J5H0_9GAMM</name>
<proteinExistence type="inferred from homology"/>
<dbReference type="InterPro" id="IPR023584">
    <property type="entry name" value="Ribosome_recyc_fac_dom"/>
</dbReference>
<dbReference type="PANTHER" id="PTHR20982:SF3">
    <property type="entry name" value="MITOCHONDRIAL RIBOSOME RECYCLING FACTOR PSEUDO 1"/>
    <property type="match status" value="1"/>
</dbReference>
<comment type="subcellular location">
    <subcellularLocation>
        <location evidence="3">Cytoplasm</location>
    </subcellularLocation>
</comment>
<dbReference type="InterPro" id="IPR002661">
    <property type="entry name" value="Ribosome_recyc_fac"/>
</dbReference>
<feature type="domain" description="Ribosome recycling factor" evidence="4">
    <location>
        <begin position="20"/>
        <end position="183"/>
    </location>
</feature>
<dbReference type="CDD" id="cd00520">
    <property type="entry name" value="RRF"/>
    <property type="match status" value="1"/>
</dbReference>
<comment type="similarity">
    <text evidence="1 3">Belongs to the RRF family.</text>
</comment>
<dbReference type="NCBIfam" id="TIGR00496">
    <property type="entry name" value="frr"/>
    <property type="match status" value="1"/>
</dbReference>
<keyword evidence="2 3" id="KW-0648">Protein biosynthesis</keyword>
<organism evidence="5 6">
    <name type="scientific">Alkalimonas cellulosilytica</name>
    <dbReference type="NCBI Taxonomy" id="3058395"/>
    <lineage>
        <taxon>Bacteria</taxon>
        <taxon>Pseudomonadati</taxon>
        <taxon>Pseudomonadota</taxon>
        <taxon>Gammaproteobacteria</taxon>
        <taxon>Alkalimonas</taxon>
    </lineage>
</organism>
<accession>A0ABU7J5H0</accession>
<evidence type="ECO:0000256" key="3">
    <source>
        <dbReference type="HAMAP-Rule" id="MF_00040"/>
    </source>
</evidence>
<dbReference type="HAMAP" id="MF_00040">
    <property type="entry name" value="RRF"/>
    <property type="match status" value="1"/>
</dbReference>
<reference evidence="5 6" key="1">
    <citation type="submission" date="2023-07" db="EMBL/GenBank/DDBJ databases">
        <title>Alkalimonas sp., MEB108 novel, alkaliphilic bacterium isolated from Lonar Lake, India.</title>
        <authorList>
            <person name="Joshi A."/>
            <person name="Thite S."/>
        </authorList>
    </citation>
    <scope>NUCLEOTIDE SEQUENCE [LARGE SCALE GENOMIC DNA]</scope>
    <source>
        <strain evidence="5 6">MEB108</strain>
    </source>
</reference>
<gene>
    <name evidence="3 5" type="primary">frr</name>
    <name evidence="5" type="ORF">QWY20_09530</name>
</gene>
<dbReference type="SUPFAM" id="SSF55194">
    <property type="entry name" value="Ribosome recycling factor, RRF"/>
    <property type="match status" value="1"/>
</dbReference>
<evidence type="ECO:0000313" key="5">
    <source>
        <dbReference type="EMBL" id="MEE2001692.1"/>
    </source>
</evidence>
<protein>
    <recommendedName>
        <fullName evidence="3">Ribosome-recycling factor</fullName>
        <shortName evidence="3">RRF</shortName>
    </recommendedName>
    <alternativeName>
        <fullName evidence="3">Ribosome-releasing factor</fullName>
    </alternativeName>
</protein>
<comment type="function">
    <text evidence="3">Responsible for the release of ribosomes from messenger RNA at the termination of protein biosynthesis. May increase the efficiency of translation by recycling ribosomes from one round of translation to another.</text>
</comment>
<dbReference type="InterPro" id="IPR036191">
    <property type="entry name" value="RRF_sf"/>
</dbReference>